<gene>
    <name evidence="7" type="ORF">SAMEA4412692_00577</name>
</gene>
<keyword evidence="1" id="KW-0690">Ribosome biogenesis</keyword>
<dbReference type="GO" id="GO:0005840">
    <property type="term" value="C:ribosome"/>
    <property type="evidence" value="ECO:0007669"/>
    <property type="project" value="UniProtKB-KW"/>
</dbReference>
<evidence type="ECO:0000256" key="3">
    <source>
        <dbReference type="ARBA" id="ARBA00022801"/>
    </source>
</evidence>
<protein>
    <recommendedName>
        <fullName evidence="6">Ribosomal processing cysteine protease Prp</fullName>
    </recommendedName>
</protein>
<dbReference type="Gene3D" id="3.30.70.1490">
    <property type="entry name" value="Cysteine protease Prp"/>
    <property type="match status" value="1"/>
</dbReference>
<keyword evidence="8" id="KW-1185">Reference proteome</keyword>
<keyword evidence="7" id="KW-0687">Ribonucleoprotein</keyword>
<dbReference type="AlphaFoldDB" id="A0A239SPC8"/>
<evidence type="ECO:0000256" key="1">
    <source>
        <dbReference type="ARBA" id="ARBA00022517"/>
    </source>
</evidence>
<name>A0A239SPC8_9STRE</name>
<proteinExistence type="inferred from homology"/>
<sequence>MIQAQFTRQHDGRLQHVQISGHAGSGPYGYDIVCAAVSALAINFINSLTEIVRVQAEVEINEIDGGFISMTLPNQLEPLTSQNAQLLFEAFLLGMNNLSDNASDFVKTQVIEKLNGGKTNA</sequence>
<keyword evidence="2" id="KW-0645">Protease</keyword>
<dbReference type="Pfam" id="PF04327">
    <property type="entry name" value="Peptidase_Prp"/>
    <property type="match status" value="1"/>
</dbReference>
<dbReference type="PANTHER" id="PTHR39178:SF1">
    <property type="entry name" value="RIBOSOMAL-PROCESSING CYSTEINE PROTEASE PRP"/>
    <property type="match status" value="1"/>
</dbReference>
<comment type="similarity">
    <text evidence="5">Belongs to the Prp family.</text>
</comment>
<keyword evidence="4" id="KW-0788">Thiol protease</keyword>
<dbReference type="InterPro" id="IPR036764">
    <property type="entry name" value="Peptidase_Prp_sf"/>
</dbReference>
<dbReference type="PANTHER" id="PTHR39178">
    <property type="entry name" value="HYPOTHETICAL RIBOSOME-ASSOCIATED PROTEIN"/>
    <property type="match status" value="1"/>
</dbReference>
<dbReference type="EMBL" id="LT906439">
    <property type="protein sequence ID" value="SNU87257.1"/>
    <property type="molecule type" value="Genomic_DNA"/>
</dbReference>
<dbReference type="SUPFAM" id="SSF118010">
    <property type="entry name" value="TM1457-like"/>
    <property type="match status" value="1"/>
</dbReference>
<organism evidence="7 8">
    <name type="scientific">Streptococcus merionis</name>
    <dbReference type="NCBI Taxonomy" id="400065"/>
    <lineage>
        <taxon>Bacteria</taxon>
        <taxon>Bacillati</taxon>
        <taxon>Bacillota</taxon>
        <taxon>Bacilli</taxon>
        <taxon>Lactobacillales</taxon>
        <taxon>Streptococcaceae</taxon>
        <taxon>Streptococcus</taxon>
    </lineage>
</organism>
<keyword evidence="7" id="KW-0689">Ribosomal protein</keyword>
<dbReference type="OrthoDB" id="48998at2"/>
<evidence type="ECO:0000256" key="5">
    <source>
        <dbReference type="ARBA" id="ARBA00044503"/>
    </source>
</evidence>
<evidence type="ECO:0000313" key="7">
    <source>
        <dbReference type="EMBL" id="SNU87257.1"/>
    </source>
</evidence>
<keyword evidence="3" id="KW-0378">Hydrolase</keyword>
<dbReference type="GO" id="GO:0006508">
    <property type="term" value="P:proteolysis"/>
    <property type="evidence" value="ECO:0007669"/>
    <property type="project" value="UniProtKB-KW"/>
</dbReference>
<evidence type="ECO:0000256" key="6">
    <source>
        <dbReference type="ARBA" id="ARBA00044538"/>
    </source>
</evidence>
<evidence type="ECO:0000256" key="4">
    <source>
        <dbReference type="ARBA" id="ARBA00022807"/>
    </source>
</evidence>
<dbReference type="RefSeq" id="WP_018374563.1">
    <property type="nucleotide sequence ID" value="NZ_LT906439.1"/>
</dbReference>
<evidence type="ECO:0000313" key="8">
    <source>
        <dbReference type="Proteomes" id="UP000215185"/>
    </source>
</evidence>
<dbReference type="STRING" id="1123308.GCA_000380085_02019"/>
<dbReference type="KEGG" id="smen:SAMEA4412692_0577"/>
<dbReference type="eggNOG" id="COG2868">
    <property type="taxonomic scope" value="Bacteria"/>
</dbReference>
<reference evidence="7 8" key="1">
    <citation type="submission" date="2017-06" db="EMBL/GenBank/DDBJ databases">
        <authorList>
            <consortium name="Pathogen Informatics"/>
        </authorList>
    </citation>
    <scope>NUCLEOTIDE SEQUENCE [LARGE SCALE GENOMIC DNA]</scope>
    <source>
        <strain evidence="7 8">NCTC13788</strain>
    </source>
</reference>
<dbReference type="CDD" id="cd16332">
    <property type="entry name" value="Prp-like"/>
    <property type="match status" value="1"/>
</dbReference>
<dbReference type="InterPro" id="IPR007422">
    <property type="entry name" value="Peptidase_Prp"/>
</dbReference>
<dbReference type="Proteomes" id="UP000215185">
    <property type="component" value="Chromosome 1"/>
</dbReference>
<accession>A0A239SPC8</accession>
<evidence type="ECO:0000256" key="2">
    <source>
        <dbReference type="ARBA" id="ARBA00022670"/>
    </source>
</evidence>
<dbReference type="GO" id="GO:0008234">
    <property type="term" value="F:cysteine-type peptidase activity"/>
    <property type="evidence" value="ECO:0007669"/>
    <property type="project" value="UniProtKB-KW"/>
</dbReference>
<dbReference type="GO" id="GO:0042254">
    <property type="term" value="P:ribosome biogenesis"/>
    <property type="evidence" value="ECO:0007669"/>
    <property type="project" value="UniProtKB-KW"/>
</dbReference>